<dbReference type="Gene3D" id="3.30.559.10">
    <property type="entry name" value="Chloramphenicol acetyltransferase-like domain"/>
    <property type="match status" value="2"/>
</dbReference>
<dbReference type="InterPro" id="IPR001242">
    <property type="entry name" value="Condensation_dom"/>
</dbReference>
<dbReference type="InterPro" id="IPR036736">
    <property type="entry name" value="ACP-like_sf"/>
</dbReference>
<evidence type="ECO:0000256" key="2">
    <source>
        <dbReference type="ARBA" id="ARBA00022450"/>
    </source>
</evidence>
<evidence type="ECO:0000256" key="1">
    <source>
        <dbReference type="ARBA" id="ARBA00001957"/>
    </source>
</evidence>
<dbReference type="SMART" id="SM01294">
    <property type="entry name" value="PKS_PP_betabranch"/>
    <property type="match status" value="1"/>
</dbReference>
<dbReference type="CDD" id="cd05930">
    <property type="entry name" value="A_NRPS"/>
    <property type="match status" value="1"/>
</dbReference>
<keyword evidence="3" id="KW-0597">Phosphoprotein</keyword>
<dbReference type="SMART" id="SM00823">
    <property type="entry name" value="PKS_PP"/>
    <property type="match status" value="2"/>
</dbReference>
<reference evidence="6 7" key="1">
    <citation type="submission" date="2016-10" db="EMBL/GenBank/DDBJ databases">
        <title>Evaluation of Human, Animal and Environmental Mycobacterium chelonae Isolates by Core Genome Phylogenomic Analysis, Targeted Gene Comparison, and Anti-microbial Susceptibility Patterns: A Tale of Mistaken Identities.</title>
        <authorList>
            <person name="Fogelson S.B."/>
            <person name="Camus A.C."/>
            <person name="Lorenz W."/>
            <person name="Vasireddy R."/>
            <person name="Vasireddy S."/>
            <person name="Smith T."/>
            <person name="Brown-Elliott B.A."/>
            <person name="Wallace R.J.Jr."/>
            <person name="Hasan N.A."/>
            <person name="Reischl U."/>
            <person name="Sanchez S."/>
        </authorList>
    </citation>
    <scope>NUCLEOTIDE SEQUENCE [LARGE SCALE GENOMIC DNA]</scope>
    <source>
        <strain evidence="6 7">8528</strain>
    </source>
</reference>
<dbReference type="Gene3D" id="3.30.300.30">
    <property type="match status" value="1"/>
</dbReference>
<protein>
    <submittedName>
        <fullName evidence="6">Non-ribosomal peptide synthetase</fullName>
    </submittedName>
</protein>
<evidence type="ECO:0000256" key="3">
    <source>
        <dbReference type="ARBA" id="ARBA00022553"/>
    </source>
</evidence>
<dbReference type="InterPro" id="IPR009081">
    <property type="entry name" value="PP-bd_ACP"/>
</dbReference>
<proteinExistence type="predicted"/>
<feature type="domain" description="Carrier" evidence="5">
    <location>
        <begin position="990"/>
        <end position="1065"/>
    </location>
</feature>
<comment type="cofactor">
    <cofactor evidence="1">
        <name>pantetheine 4'-phosphate</name>
        <dbReference type="ChEBI" id="CHEBI:47942"/>
    </cofactor>
</comment>
<feature type="region of interest" description="Disordered" evidence="4">
    <location>
        <begin position="1645"/>
        <end position="1664"/>
    </location>
</feature>
<dbReference type="Gene3D" id="3.30.559.30">
    <property type="entry name" value="Nonribosomal peptide synthetase, condensation domain"/>
    <property type="match status" value="2"/>
</dbReference>
<dbReference type="PROSITE" id="PS00012">
    <property type="entry name" value="PHOSPHOPANTETHEINE"/>
    <property type="match status" value="2"/>
</dbReference>
<gene>
    <name evidence="6" type="ORF">BKG73_14820</name>
</gene>
<feature type="domain" description="Carrier" evidence="5">
    <location>
        <begin position="1565"/>
        <end position="1639"/>
    </location>
</feature>
<dbReference type="NCBIfam" id="TIGR01733">
    <property type="entry name" value="AA-adenyl-dom"/>
    <property type="match status" value="1"/>
</dbReference>
<dbReference type="SUPFAM" id="SSF56801">
    <property type="entry name" value="Acetyl-CoA synthetase-like"/>
    <property type="match status" value="1"/>
</dbReference>
<dbReference type="Pfam" id="PF13193">
    <property type="entry name" value="AMP-binding_C"/>
    <property type="match status" value="1"/>
</dbReference>
<dbReference type="Pfam" id="PF00668">
    <property type="entry name" value="Condensation"/>
    <property type="match status" value="2"/>
</dbReference>
<dbReference type="PANTHER" id="PTHR45527:SF1">
    <property type="entry name" value="FATTY ACID SYNTHASE"/>
    <property type="match status" value="1"/>
</dbReference>
<dbReference type="InterPro" id="IPR000873">
    <property type="entry name" value="AMP-dep_synth/lig_dom"/>
</dbReference>
<dbReference type="Pfam" id="PF00550">
    <property type="entry name" value="PP-binding"/>
    <property type="match status" value="2"/>
</dbReference>
<dbReference type="InterPro" id="IPR020806">
    <property type="entry name" value="PKS_PP-bd"/>
</dbReference>
<dbReference type="InterPro" id="IPR029058">
    <property type="entry name" value="AB_hydrolase_fold"/>
</dbReference>
<dbReference type="PROSITE" id="PS50075">
    <property type="entry name" value="CARRIER"/>
    <property type="match status" value="2"/>
</dbReference>
<dbReference type="InterPro" id="IPR020845">
    <property type="entry name" value="AMP-binding_CS"/>
</dbReference>
<sequence>MSGDQLSALDRRRELLRKRLAESGVEAQRIDAVPRVQAGERRRLAPGQRRMWFLQTKDAADTTLNVGVAHRMRGSLDEARLRDAFSSIIERHDILRTTYGVDAAGEPYQVFSNDIELPWATVDLEDRDEAAREREFHELATRELGRPFDLAADPPLRVTLLRMGQQDFILLLVVHHIAFDDNSWEVLFTELSEHYNARPVHGDAPQFMVVGATDAQSSDTGLEYWRQALTPVPEPLDLPGSSSIGPMTASRAARRRAIPLAAEIAMRMEEFARAHSATPFMVLLAAFGTLVHRYTAATDFLVAVPVVERKANAEKAIGYFGNTVLLRTAVNPGEGFAANLATVRETCLGAFGHQDVGIDDVVREINPSRGTGRDGLDELVRLGFSMRKDPNGYRLAGIETTRVDLDAGAVQVPLSLAVATDSTGTVIEIEYQTDVFSEWLVDQLLVHYLRLLDDGLGRPSEPLTQLDPFGAEERSAVLAQSRGAQSQVPRTTLVDVLQAVAQAGPDAMALVSDEVELTYDALHRRSNRFARWLIAQGVGTEDVIALRMSTSVEFIVAMLAVLKSGAAYMPIDPALPEGRIEYLKTDARPRMVLGAQEFRAAEEEASHLADAEVVDGDRLRPLLPENLAYVIYTSGSTGNPKGVAVAHAAIAEHIVSFTVDWSMTAEDRMLQSTSVSFDASLADILCPLSLGAQLVVPRPKPFSDIGYVIDLVRRRGVTVLHMVPSLLNSVMLMPEARELRGLLRHVPVGGEALPGEVADKFVSVFDAELRNHYGPTEAVVCSTYKAVEEPQGNSIVSIGRPNRNVNAYVLDGALGLAPTGVVGELYLGGAQLARGYRDRPVLTAERFVADPFSPGGRLYRTGDLVRRNASGELEFVGRADEQVKVRGFRIELGEIEAVIGADPSVGHCVVTVADDPQIGPMLAAYVVPAAGVGAQIDVEELKARAQQRLPGYMVPSAFAVIPEIPLTTSGKLDKRALPVLDALADRVFRTPTTPTERRMCAIYAHLFGRTEISLDDSFFELGGHSLLAARLVAQIRAQFGIELTVRTVFESPTPAGLAEELVTYFREEFEIELDELDLDESDETEAAPQDGRPDLVVSVRPERLPLSSSQLSMWFECQMEGVTDIGNMWLALRFDGPLQTPALIAALDDVVVRHETLRTNFAIHEGAPYQIVHPSRQLSVATVRTSAETLSDTLAELRRHIFGLESESLIRPTIIELGEREHVLVLVVHHMVVDHASFTVIVDDLVTAYRARIGGEVPKWDPQLVQYADYVLWQREAFGPDSEFGQSETAYWRDLLAGVPVEIAVAHDRARPQILGKRGEVERFTVPPERRQALTRMAEQRGVTEFMVYQAALATVLHRLGGGTDIVIGSPVAARVHPHVANLVGLFANMVALRNDLSGDPTVREVLERSRDATLNAHTHQELPIEKLVEAINPPRSLSWNPLFQTMVNFRGADWGTAARDLTGSGETSMVPLPMEVDVSYLDLNFALNVTPEGGLDVSVVANADLYDVETTRLIAQALDEAFDVFVAQQDTRVSEIVLLPADAMERLLAAPSAAVERAAAPVSEGSEETKRILIALLEELLEISDIDPEDNFFALGGDSVISIQWSTRAAERGLAMTPQMVFECATISQLAGAVDSADHVMVEDSSAPSVQPEPSAPMSASGLSAEALAELTASWQAQS</sequence>
<dbReference type="Pfam" id="PF00501">
    <property type="entry name" value="AMP-binding"/>
    <property type="match status" value="1"/>
</dbReference>
<keyword evidence="2" id="KW-0596">Phosphopantetheine</keyword>
<dbReference type="Gene3D" id="3.40.50.1820">
    <property type="entry name" value="alpha/beta hydrolase"/>
    <property type="match status" value="1"/>
</dbReference>
<accession>A0ABX3BX69</accession>
<dbReference type="InterPro" id="IPR023213">
    <property type="entry name" value="CAT-like_dom_sf"/>
</dbReference>
<name>A0ABX3BX69_9MYCO</name>
<evidence type="ECO:0000256" key="4">
    <source>
        <dbReference type="SAM" id="MobiDB-lite"/>
    </source>
</evidence>
<dbReference type="RefSeq" id="WP_070910897.1">
    <property type="nucleotide sequence ID" value="NZ_MLIC01000003.1"/>
</dbReference>
<dbReference type="PROSITE" id="PS00455">
    <property type="entry name" value="AMP_BINDING"/>
    <property type="match status" value="1"/>
</dbReference>
<organism evidence="6 7">
    <name type="scientific">Mycobacteroides saopaulense</name>
    <dbReference type="NCBI Taxonomy" id="1578165"/>
    <lineage>
        <taxon>Bacteria</taxon>
        <taxon>Bacillati</taxon>
        <taxon>Actinomycetota</taxon>
        <taxon>Actinomycetes</taxon>
        <taxon>Mycobacteriales</taxon>
        <taxon>Mycobacteriaceae</taxon>
        <taxon>Mycobacteroides</taxon>
    </lineage>
</organism>
<dbReference type="InterPro" id="IPR010071">
    <property type="entry name" value="AA_adenyl_dom"/>
</dbReference>
<dbReference type="PANTHER" id="PTHR45527">
    <property type="entry name" value="NONRIBOSOMAL PEPTIDE SYNTHETASE"/>
    <property type="match status" value="1"/>
</dbReference>
<dbReference type="SUPFAM" id="SSF52777">
    <property type="entry name" value="CoA-dependent acyltransferases"/>
    <property type="match status" value="4"/>
</dbReference>
<dbReference type="Gene3D" id="3.40.50.12780">
    <property type="entry name" value="N-terminal domain of ligase-like"/>
    <property type="match status" value="1"/>
</dbReference>
<dbReference type="CDD" id="cd19531">
    <property type="entry name" value="LCL_NRPS-like"/>
    <property type="match status" value="1"/>
</dbReference>
<comment type="caution">
    <text evidence="6">The sequence shown here is derived from an EMBL/GenBank/DDBJ whole genome shotgun (WGS) entry which is preliminary data.</text>
</comment>
<evidence type="ECO:0000313" key="6">
    <source>
        <dbReference type="EMBL" id="OHU08369.1"/>
    </source>
</evidence>
<dbReference type="InterPro" id="IPR042099">
    <property type="entry name" value="ANL_N_sf"/>
</dbReference>
<dbReference type="Gene3D" id="1.10.1200.10">
    <property type="entry name" value="ACP-like"/>
    <property type="match status" value="1"/>
</dbReference>
<dbReference type="InterPro" id="IPR045851">
    <property type="entry name" value="AMP-bd_C_sf"/>
</dbReference>
<dbReference type="InterPro" id="IPR025110">
    <property type="entry name" value="AMP-bd_C"/>
</dbReference>
<evidence type="ECO:0000313" key="7">
    <source>
        <dbReference type="Proteomes" id="UP000179621"/>
    </source>
</evidence>
<dbReference type="Proteomes" id="UP000179621">
    <property type="component" value="Unassembled WGS sequence"/>
</dbReference>
<dbReference type="EMBL" id="MLIH01000027">
    <property type="protein sequence ID" value="OHU08369.1"/>
    <property type="molecule type" value="Genomic_DNA"/>
</dbReference>
<keyword evidence="7" id="KW-1185">Reference proteome</keyword>
<dbReference type="SUPFAM" id="SSF47336">
    <property type="entry name" value="ACP-like"/>
    <property type="match status" value="2"/>
</dbReference>
<dbReference type="InterPro" id="IPR006162">
    <property type="entry name" value="Ppantetheine_attach_site"/>
</dbReference>
<evidence type="ECO:0000259" key="5">
    <source>
        <dbReference type="PROSITE" id="PS50075"/>
    </source>
</evidence>